<reference evidence="1 2" key="1">
    <citation type="submission" date="2018-11" db="EMBL/GenBank/DDBJ databases">
        <title>Genome sequence of Saitozyma podzolica DSM 27192.</title>
        <authorList>
            <person name="Aliyu H."/>
            <person name="Gorte O."/>
            <person name="Ochsenreither K."/>
        </authorList>
    </citation>
    <scope>NUCLEOTIDE SEQUENCE [LARGE SCALE GENOMIC DNA]</scope>
    <source>
        <strain evidence="1 2">DSM 27192</strain>
    </source>
</reference>
<organism evidence="1 2">
    <name type="scientific">Saitozyma podzolica</name>
    <dbReference type="NCBI Taxonomy" id="1890683"/>
    <lineage>
        <taxon>Eukaryota</taxon>
        <taxon>Fungi</taxon>
        <taxon>Dikarya</taxon>
        <taxon>Basidiomycota</taxon>
        <taxon>Agaricomycotina</taxon>
        <taxon>Tremellomycetes</taxon>
        <taxon>Tremellales</taxon>
        <taxon>Trimorphomycetaceae</taxon>
        <taxon>Saitozyma</taxon>
    </lineage>
</organism>
<name>A0A427XXU7_9TREE</name>
<comment type="caution">
    <text evidence="1">The sequence shown here is derived from an EMBL/GenBank/DDBJ whole genome shotgun (WGS) entry which is preliminary data.</text>
</comment>
<dbReference type="Proteomes" id="UP000279259">
    <property type="component" value="Unassembled WGS sequence"/>
</dbReference>
<evidence type="ECO:0000313" key="2">
    <source>
        <dbReference type="Proteomes" id="UP000279259"/>
    </source>
</evidence>
<dbReference type="EMBL" id="RSCD01000024">
    <property type="protein sequence ID" value="RSH83714.1"/>
    <property type="molecule type" value="Genomic_DNA"/>
</dbReference>
<sequence>MPLPLPALVSQTISEVSIPSDEDSIAAMTESRGLSFSTAGSLSSSLSISEPMPAFETDRLVKVCEGDTPESVDWRSQPPT</sequence>
<gene>
    <name evidence="1" type="ORF">EHS25_005618</name>
</gene>
<evidence type="ECO:0000313" key="1">
    <source>
        <dbReference type="EMBL" id="RSH83714.1"/>
    </source>
</evidence>
<proteinExistence type="predicted"/>
<keyword evidence="2" id="KW-1185">Reference proteome</keyword>
<protein>
    <submittedName>
        <fullName evidence="1">Uncharacterized protein</fullName>
    </submittedName>
</protein>
<dbReference type="AlphaFoldDB" id="A0A427XXU7"/>
<accession>A0A427XXU7</accession>